<dbReference type="EMBL" id="EU595753">
    <property type="protein sequence ID" value="ACD39297.1"/>
    <property type="molecule type" value="Genomic_DNA"/>
</dbReference>
<proteinExistence type="predicted"/>
<name>B3G2N5_PSEAI</name>
<dbReference type="PATRIC" id="fig|287.1484.peg.2444"/>
<accession>B3G2N5</accession>
<protein>
    <submittedName>
        <fullName evidence="1">Uncharacterized protein</fullName>
    </submittedName>
</protein>
<evidence type="ECO:0000313" key="1">
    <source>
        <dbReference type="EMBL" id="ACD39297.1"/>
    </source>
</evidence>
<gene>
    <name evidence="1" type="ORF">PACL_0509</name>
</gene>
<reference evidence="1" key="1">
    <citation type="journal article" date="2008" name="Genomics">
        <title>Large-insert genome analysis technology detects structural variation in Pseudomonas aeruginosa clinical strains from cystic fibrosis patients.</title>
        <authorList>
            <person name="Hayden H.S."/>
            <person name="Gillett W."/>
            <person name="Saenphimmachak C."/>
            <person name="Lim R."/>
            <person name="Zhou Y."/>
            <person name="Jacobs M.A."/>
            <person name="Chang J."/>
            <person name="Rohmer L."/>
            <person name="D'Argenio D.A."/>
            <person name="Palmieri A."/>
            <person name="Levy R."/>
            <person name="Haugen E."/>
            <person name="Wong G.K."/>
            <person name="Brittnacher M.J."/>
            <person name="Burns J.L."/>
            <person name="Miller S.I."/>
            <person name="Olson M.V."/>
            <person name="Kaul R."/>
        </authorList>
    </citation>
    <scope>NUCLEOTIDE SEQUENCE</scope>
    <source>
        <strain evidence="1">PACS171b</strain>
    </source>
</reference>
<sequence>MAKAEASVEELVSMIERGELRLPELNTFVGSAD</sequence>
<organism evidence="1">
    <name type="scientific">Pseudomonas aeruginosa</name>
    <dbReference type="NCBI Taxonomy" id="287"/>
    <lineage>
        <taxon>Bacteria</taxon>
        <taxon>Pseudomonadati</taxon>
        <taxon>Pseudomonadota</taxon>
        <taxon>Gammaproteobacteria</taxon>
        <taxon>Pseudomonadales</taxon>
        <taxon>Pseudomonadaceae</taxon>
        <taxon>Pseudomonas</taxon>
    </lineage>
</organism>
<dbReference type="AlphaFoldDB" id="B3G2N5"/>